<feature type="signal peptide" evidence="1">
    <location>
        <begin position="1"/>
        <end position="25"/>
    </location>
</feature>
<dbReference type="InterPro" id="IPR023100">
    <property type="entry name" value="D-aminoacylase_insert_dom_sf"/>
</dbReference>
<sequence>MRTMKVMAAALAATLVLSSPAAAYASPKPELDVIIHGGKVFDGSGAPGRFADVGIKDGRIHRVGDLRRAGARSRYDAAGQYVTPGFIDVHAHTETGPPLAGAKSALTQGVTTETLGPDGSGPFEIDKELRRLDKDEKGINVAPYVGFNSVWEATMGELDTRPTAAQSAQMRARIENGMRQGAWGVSGGLGYTPASYARTNEVIDVVRGARPWRAFFTDHMRDETNLVVESTKEDIAIGEAAGLMPEITHMKVAGPRNWGKSATMLRLLGEARASGTHAGGDVYPYTAAATGLAFYVPAWAQDGGTAAMLARFADPALRPRIDAEVTAFVIDDVGTPDKVSTPELGNKTIAQFMAEYGNVTIGEAVMRILAAHNGNVLAVMHIGSEDDLARFITDPFVAFSSDGGVTESAQTHPRHYGSYPRVLGRYVRERGLLTWEEAIRKMTGLPATMVGMVDRGYLAEGMAADVTVFDPKTIADRATFDNPKQYSAGVRWVFVNGKLALANGEPTRASAGQALRRAASMPTRPQNAGKDLAVGAAGVVRPADGGGAILLAALSQRAGDRVASGTVVVVGPMGVLRSERLGRLQTTGGWFSVSGIGRLADGSERAFTLTVDERDPLARPGQRRATVQVDGTRLIYGGLV</sequence>
<dbReference type="SUPFAM" id="SSF51556">
    <property type="entry name" value="Metallo-dependent hydrolases"/>
    <property type="match status" value="1"/>
</dbReference>
<dbReference type="Gene3D" id="3.20.20.140">
    <property type="entry name" value="Metal-dependent hydrolases"/>
    <property type="match status" value="1"/>
</dbReference>
<evidence type="ECO:0000256" key="1">
    <source>
        <dbReference type="SAM" id="SignalP"/>
    </source>
</evidence>
<dbReference type="STRING" id="860235.AOZ06_22745"/>
<dbReference type="InterPro" id="IPR011059">
    <property type="entry name" value="Metal-dep_hydrolase_composite"/>
</dbReference>
<dbReference type="AlphaFoldDB" id="A0A0N9I0J9"/>
<dbReference type="KEGG" id="kphy:AOZ06_22745"/>
<dbReference type="InterPro" id="IPR032466">
    <property type="entry name" value="Metal_Hydrolase"/>
</dbReference>
<dbReference type="SUPFAM" id="SSF51338">
    <property type="entry name" value="Composite domain of metallo-dependent hydrolases"/>
    <property type="match status" value="1"/>
</dbReference>
<feature type="domain" description="Amidohydrolase 3" evidence="2">
    <location>
        <begin position="397"/>
        <end position="498"/>
    </location>
</feature>
<evidence type="ECO:0000313" key="3">
    <source>
        <dbReference type="EMBL" id="ALG09352.1"/>
    </source>
</evidence>
<dbReference type="Pfam" id="PF07969">
    <property type="entry name" value="Amidohydro_3"/>
    <property type="match status" value="1"/>
</dbReference>
<organism evidence="3 4">
    <name type="scientific">Kibdelosporangium phytohabitans</name>
    <dbReference type="NCBI Taxonomy" id="860235"/>
    <lineage>
        <taxon>Bacteria</taxon>
        <taxon>Bacillati</taxon>
        <taxon>Actinomycetota</taxon>
        <taxon>Actinomycetes</taxon>
        <taxon>Pseudonocardiales</taxon>
        <taxon>Pseudonocardiaceae</taxon>
        <taxon>Kibdelosporangium</taxon>
    </lineage>
</organism>
<dbReference type="GO" id="GO:0016811">
    <property type="term" value="F:hydrolase activity, acting on carbon-nitrogen (but not peptide) bonds, in linear amides"/>
    <property type="evidence" value="ECO:0007669"/>
    <property type="project" value="InterPro"/>
</dbReference>
<dbReference type="Gene3D" id="3.30.1490.130">
    <property type="entry name" value="D-aminoacylase. Domain 3"/>
    <property type="match status" value="1"/>
</dbReference>
<accession>A0A0N9I0J9</accession>
<dbReference type="GO" id="GO:0016812">
    <property type="term" value="F:hydrolase activity, acting on carbon-nitrogen (but not peptide) bonds, in cyclic amides"/>
    <property type="evidence" value="ECO:0007669"/>
    <property type="project" value="TreeGrafter"/>
</dbReference>
<proteinExistence type="predicted"/>
<dbReference type="InterPro" id="IPR013108">
    <property type="entry name" value="Amidohydro_3"/>
</dbReference>
<dbReference type="EMBL" id="CP012752">
    <property type="protein sequence ID" value="ALG09352.1"/>
    <property type="molecule type" value="Genomic_DNA"/>
</dbReference>
<dbReference type="PANTHER" id="PTHR11647">
    <property type="entry name" value="HYDRANTOINASE/DIHYDROPYRIMIDINASE FAMILY MEMBER"/>
    <property type="match status" value="1"/>
</dbReference>
<protein>
    <recommendedName>
        <fullName evidence="2">Amidohydrolase 3 domain-containing protein</fullName>
    </recommendedName>
</protein>
<dbReference type="Gene3D" id="2.30.40.10">
    <property type="entry name" value="Urease, subunit C, domain 1"/>
    <property type="match status" value="1"/>
</dbReference>
<dbReference type="InterPro" id="IPR050378">
    <property type="entry name" value="Metallo-dep_Hydrolases_sf"/>
</dbReference>
<name>A0A0N9I0J9_9PSEU</name>
<dbReference type="Proteomes" id="UP000063699">
    <property type="component" value="Chromosome"/>
</dbReference>
<reference evidence="3 4" key="1">
    <citation type="submission" date="2015-07" db="EMBL/GenBank/DDBJ databases">
        <title>Genome sequencing of Kibdelosporangium phytohabitans.</title>
        <authorList>
            <person name="Qin S."/>
            <person name="Xing K."/>
        </authorList>
    </citation>
    <scope>NUCLEOTIDE SEQUENCE [LARGE SCALE GENOMIC DNA]</scope>
    <source>
        <strain evidence="3 4">KLBMP1111</strain>
    </source>
</reference>
<dbReference type="OrthoDB" id="3189065at2"/>
<keyword evidence="1" id="KW-0732">Signal</keyword>
<dbReference type="PANTHER" id="PTHR11647:SF1">
    <property type="entry name" value="COLLAPSIN RESPONSE MEDIATOR PROTEIN"/>
    <property type="match status" value="1"/>
</dbReference>
<keyword evidence="4" id="KW-1185">Reference proteome</keyword>
<dbReference type="RefSeq" id="WP_054291256.1">
    <property type="nucleotide sequence ID" value="NZ_CP012752.1"/>
</dbReference>
<feature type="chain" id="PRO_5006035697" description="Amidohydrolase 3 domain-containing protein" evidence="1">
    <location>
        <begin position="26"/>
        <end position="640"/>
    </location>
</feature>
<dbReference type="GO" id="GO:0005829">
    <property type="term" value="C:cytosol"/>
    <property type="evidence" value="ECO:0007669"/>
    <property type="project" value="TreeGrafter"/>
</dbReference>
<gene>
    <name evidence="3" type="ORF">AOZ06_22745</name>
</gene>
<evidence type="ECO:0000259" key="2">
    <source>
        <dbReference type="Pfam" id="PF07969"/>
    </source>
</evidence>
<evidence type="ECO:0000313" key="4">
    <source>
        <dbReference type="Proteomes" id="UP000063699"/>
    </source>
</evidence>